<comment type="caution">
    <text evidence="3">The sequence shown here is derived from an EMBL/GenBank/DDBJ whole genome shotgun (WGS) entry which is preliminary data.</text>
</comment>
<feature type="region of interest" description="Disordered" evidence="1">
    <location>
        <begin position="183"/>
        <end position="205"/>
    </location>
</feature>
<dbReference type="EMBL" id="JAPNNL010000050">
    <property type="protein sequence ID" value="MDA0634762.1"/>
    <property type="molecule type" value="Genomic_DNA"/>
</dbReference>
<dbReference type="PROSITE" id="PS51186">
    <property type="entry name" value="GNAT"/>
    <property type="match status" value="1"/>
</dbReference>
<dbReference type="SUPFAM" id="SSF55729">
    <property type="entry name" value="Acyl-CoA N-acyltransferases (Nat)"/>
    <property type="match status" value="1"/>
</dbReference>
<dbReference type="InterPro" id="IPR016181">
    <property type="entry name" value="Acyl_CoA_acyltransferase"/>
</dbReference>
<reference evidence="3" key="1">
    <citation type="submission" date="2022-11" db="EMBL/GenBank/DDBJ databases">
        <title>Nonomuraea corallina sp. nov., a new species of the genus Nonomuraea isolated from sea side sediment in Thai sea.</title>
        <authorList>
            <person name="Ngamcharungchit C."/>
            <person name="Matsumoto A."/>
            <person name="Suriyachadkun C."/>
            <person name="Panbangred W."/>
            <person name="Inahashi Y."/>
            <person name="Intra B."/>
        </authorList>
    </citation>
    <scope>NUCLEOTIDE SEQUENCE</scope>
    <source>
        <strain evidence="3">MCN248</strain>
    </source>
</reference>
<dbReference type="PANTHER" id="PTHR43441:SF10">
    <property type="entry name" value="ACETYLTRANSFERASE"/>
    <property type="match status" value="1"/>
</dbReference>
<dbReference type="CDD" id="cd04301">
    <property type="entry name" value="NAT_SF"/>
    <property type="match status" value="1"/>
</dbReference>
<evidence type="ECO:0000313" key="3">
    <source>
        <dbReference type="EMBL" id="MDA0634762.1"/>
    </source>
</evidence>
<dbReference type="Gene3D" id="3.40.630.30">
    <property type="match status" value="1"/>
</dbReference>
<keyword evidence="4" id="KW-1185">Reference proteome</keyword>
<evidence type="ECO:0000256" key="1">
    <source>
        <dbReference type="SAM" id="MobiDB-lite"/>
    </source>
</evidence>
<proteinExistence type="predicted"/>
<protein>
    <submittedName>
        <fullName evidence="3">GNAT family protein</fullName>
    </submittedName>
</protein>
<dbReference type="RefSeq" id="WP_270155586.1">
    <property type="nucleotide sequence ID" value="NZ_JAPNNL010000050.1"/>
</dbReference>
<dbReference type="Proteomes" id="UP001144036">
    <property type="component" value="Unassembled WGS sequence"/>
</dbReference>
<name>A0ABT4SC23_9ACTN</name>
<dbReference type="Pfam" id="PF13302">
    <property type="entry name" value="Acetyltransf_3"/>
    <property type="match status" value="1"/>
</dbReference>
<dbReference type="PANTHER" id="PTHR43441">
    <property type="entry name" value="RIBOSOMAL-PROTEIN-SERINE ACETYLTRANSFERASE"/>
    <property type="match status" value="1"/>
</dbReference>
<evidence type="ECO:0000313" key="4">
    <source>
        <dbReference type="Proteomes" id="UP001144036"/>
    </source>
</evidence>
<organism evidence="3 4">
    <name type="scientific">Nonomuraea corallina</name>
    <dbReference type="NCBI Taxonomy" id="2989783"/>
    <lineage>
        <taxon>Bacteria</taxon>
        <taxon>Bacillati</taxon>
        <taxon>Actinomycetota</taxon>
        <taxon>Actinomycetes</taxon>
        <taxon>Streptosporangiales</taxon>
        <taxon>Streptosporangiaceae</taxon>
        <taxon>Nonomuraea</taxon>
    </lineage>
</organism>
<dbReference type="InterPro" id="IPR051908">
    <property type="entry name" value="Ribosomal_N-acetyltransferase"/>
</dbReference>
<feature type="domain" description="N-acetyltransferase" evidence="2">
    <location>
        <begin position="4"/>
        <end position="155"/>
    </location>
</feature>
<gene>
    <name evidence="3" type="ORF">OUY22_15160</name>
</gene>
<accession>A0ABT4SC23</accession>
<sequence>MGQIRLREWLEEDAPVVLRAFRAPDLRSQSAWPVVTPRDAVGWIASWEGAGHAFAVVLDGRVVGNVAVTRIDDHGAGSVSYWTVPEARGLGVAASALRALTRWAFTERGLHRLELGHRVDNLASCRVAVKAGFRPEGIERDRLHHDGVRHDRFHHDGVRHDVERHARLATDPPPFVLCPDESTTAHPVPAGPPVIRGAGGQWVDG</sequence>
<dbReference type="InterPro" id="IPR000182">
    <property type="entry name" value="GNAT_dom"/>
</dbReference>
<evidence type="ECO:0000259" key="2">
    <source>
        <dbReference type="PROSITE" id="PS51186"/>
    </source>
</evidence>